<dbReference type="InterPro" id="IPR050883">
    <property type="entry name" value="PNGase"/>
</dbReference>
<dbReference type="InterPro" id="IPR012939">
    <property type="entry name" value="Glyco_hydro_92"/>
</dbReference>
<name>B7B9G5_9BACT</name>
<dbReference type="GO" id="GO:0005975">
    <property type="term" value="P:carbohydrate metabolic process"/>
    <property type="evidence" value="ECO:0007669"/>
    <property type="project" value="InterPro"/>
</dbReference>
<reference evidence="7 8" key="1">
    <citation type="submission" date="2008-10" db="EMBL/GenBank/DDBJ databases">
        <title>Draft genome sequence of Parabacteroides johnsonii (DSM 18315).</title>
        <authorList>
            <person name="Sudarsanam P."/>
            <person name="Ley R."/>
            <person name="Guruge J."/>
            <person name="Turnbaugh P.J."/>
            <person name="Mahowald M."/>
            <person name="Liep D."/>
            <person name="Gordon J."/>
        </authorList>
    </citation>
    <scope>NUCLEOTIDE SEQUENCE [LARGE SCALE GENOMIC DNA]</scope>
    <source>
        <strain evidence="7 8">DSM 18315</strain>
    </source>
</reference>
<dbReference type="SUPFAM" id="SSF48208">
    <property type="entry name" value="Six-hairpin glycosidases"/>
    <property type="match status" value="1"/>
</dbReference>
<dbReference type="EMBL" id="ABYH01000174">
    <property type="protein sequence ID" value="EEC96929.1"/>
    <property type="molecule type" value="Genomic_DNA"/>
</dbReference>
<dbReference type="PANTHER" id="PTHR12143">
    <property type="entry name" value="PEPTIDE N-GLYCANASE PNGASE -RELATED"/>
    <property type="match status" value="1"/>
</dbReference>
<dbReference type="PANTHER" id="PTHR12143:SF43">
    <property type="entry name" value="PUTATIVE-RELATED"/>
    <property type="match status" value="1"/>
</dbReference>
<dbReference type="Pfam" id="PF17678">
    <property type="entry name" value="Glyco_hydro_92N"/>
    <property type="match status" value="1"/>
</dbReference>
<comment type="cofactor">
    <cofactor evidence="1">
        <name>Ca(2+)</name>
        <dbReference type="ChEBI" id="CHEBI:29108"/>
    </cofactor>
</comment>
<dbReference type="FunFam" id="3.30.2080.10:FF:000001">
    <property type="entry name" value="Alpha-1,2-mannosidase subfamily"/>
    <property type="match status" value="1"/>
</dbReference>
<dbReference type="InterPro" id="IPR014718">
    <property type="entry name" value="GH-type_carb-bd"/>
</dbReference>
<evidence type="ECO:0000256" key="3">
    <source>
        <dbReference type="ARBA" id="ARBA00022837"/>
    </source>
</evidence>
<evidence type="ECO:0000256" key="1">
    <source>
        <dbReference type="ARBA" id="ARBA00001913"/>
    </source>
</evidence>
<evidence type="ECO:0000313" key="7">
    <source>
        <dbReference type="EMBL" id="EEC96929.1"/>
    </source>
</evidence>
<dbReference type="NCBIfam" id="TIGR01180">
    <property type="entry name" value="aman2_put"/>
    <property type="match status" value="1"/>
</dbReference>
<sequence length="767" mass="86249">MMEILKKTGKFLLGVVIGIAIAMMINRYYVKGKQLIAANLPKEPVEYVNPYMGNISHLLVPTYPTVHLPNSMLRVYPERGDFTGDRLGGLPLIVTSHRGSSAFNLSPYQGDEAGLKPVIQYSYDREKIVPYRYQVYLDDANIEVDYAPSHQSAVYNLTFEKEEPAYLVFNSRNGELKCDGNTVSGFQYVDKKTKVYLYAETDKAPEKSGVLAGGTVKYGESFVEGKDAALALAFSGQKEIGVRYGISFISTEQARKNLEREIDSYNVNVIAEIGRNEWNNALGKIQVSGGSENDKTVFYTSLYRCYERPVNLSEDGKYYSAFDGKIHEDGGHSFYTDDWIWDTYRATHPLRILIDKERETDIINSYLLMAQQMGTNWMPTFPEVTGDSRRMNSNHAVATVIDAWRKGVRGFDLEKAYEAARKGIEEKTLIPWSAAPSGWLDEFYKEHGYIPALKPGEKETVANVSPWEKRQPVAVTLGTAYDEWCLSQIAAELGKKEDAEYFLARSYNYRNLFHPETRFFHPKDKDGKFIEGVDYRYSGGLGARDYYDENNGYIYRWDVQHNIGDLVSLIGGNEVFTAALDSMFDTPLGMSKWQFYSFLPDHTGNVGMFSMANEPSLHIPYLYNYAGQPWKTQKRIRVLLDQWFRNDLMGVPGDEDGGGMSAFVVFSMMGFYPVTPGSPTYNIGSPVFSDVKIDLGNGNVFEIVADGASHDNKYVQSVTLNGEELSGPWFDHSRITAGGVLSLKMGPKANKEWGIGNPPPSVGPMQK</sequence>
<dbReference type="Proteomes" id="UP000005510">
    <property type="component" value="Unassembled WGS sequence"/>
</dbReference>
<dbReference type="Gene3D" id="1.20.1050.60">
    <property type="entry name" value="alpha-1,2-mannosidase"/>
    <property type="match status" value="1"/>
</dbReference>
<accession>B7B9G5</accession>
<gene>
    <name evidence="7" type="ORF">PRABACTJOHN_01668</name>
</gene>
<dbReference type="GO" id="GO:0005829">
    <property type="term" value="C:cytosol"/>
    <property type="evidence" value="ECO:0007669"/>
    <property type="project" value="TreeGrafter"/>
</dbReference>
<feature type="domain" description="Glycosyl hydrolase family 92 N-terminal" evidence="6">
    <location>
        <begin position="47"/>
        <end position="247"/>
    </location>
</feature>
<feature type="domain" description="Glycosyl hydrolase family 92" evidence="5">
    <location>
        <begin position="253"/>
        <end position="747"/>
    </location>
</feature>
<protein>
    <submittedName>
        <fullName evidence="7">Putative alpha-1,2-mannosidase</fullName>
    </submittedName>
</protein>
<dbReference type="Gene3D" id="1.20.1610.10">
    <property type="entry name" value="alpha-1,2-mannosidases domains"/>
    <property type="match status" value="1"/>
</dbReference>
<evidence type="ECO:0000313" key="8">
    <source>
        <dbReference type="Proteomes" id="UP000005510"/>
    </source>
</evidence>
<keyword evidence="4" id="KW-0812">Transmembrane</keyword>
<keyword evidence="4" id="KW-0472">Membrane</keyword>
<feature type="transmembrane region" description="Helical" evidence="4">
    <location>
        <begin position="12"/>
        <end position="30"/>
    </location>
</feature>
<dbReference type="HOGENOM" id="CLU_003690_2_2_10"/>
<comment type="caution">
    <text evidence="7">The sequence shown here is derived from an EMBL/GenBank/DDBJ whole genome shotgun (WGS) entry which is preliminary data.</text>
</comment>
<dbReference type="STRING" id="537006.PRABACTJOHN_01668"/>
<dbReference type="GO" id="GO:0030246">
    <property type="term" value="F:carbohydrate binding"/>
    <property type="evidence" value="ECO:0007669"/>
    <property type="project" value="InterPro"/>
</dbReference>
<comment type="subunit">
    <text evidence="2">Monomer.</text>
</comment>
<dbReference type="GO" id="GO:0006516">
    <property type="term" value="P:glycoprotein catabolic process"/>
    <property type="evidence" value="ECO:0007669"/>
    <property type="project" value="TreeGrafter"/>
</dbReference>
<proteinExistence type="predicted"/>
<dbReference type="Gene3D" id="3.30.2080.10">
    <property type="entry name" value="GH92 mannosidase domain"/>
    <property type="match status" value="1"/>
</dbReference>
<evidence type="ECO:0000256" key="2">
    <source>
        <dbReference type="ARBA" id="ARBA00011245"/>
    </source>
</evidence>
<dbReference type="CAZy" id="GH92">
    <property type="family name" value="Glycoside Hydrolase Family 92"/>
</dbReference>
<evidence type="ECO:0000259" key="6">
    <source>
        <dbReference type="Pfam" id="PF17678"/>
    </source>
</evidence>
<organism evidence="7 8">
    <name type="scientific">Parabacteroides johnsonii DSM 18315</name>
    <dbReference type="NCBI Taxonomy" id="537006"/>
    <lineage>
        <taxon>Bacteria</taxon>
        <taxon>Pseudomonadati</taxon>
        <taxon>Bacteroidota</taxon>
        <taxon>Bacteroidia</taxon>
        <taxon>Bacteroidales</taxon>
        <taxon>Tannerellaceae</taxon>
        <taxon>Parabacteroides</taxon>
    </lineage>
</organism>
<reference evidence="7 8" key="2">
    <citation type="submission" date="2008-10" db="EMBL/GenBank/DDBJ databases">
        <authorList>
            <person name="Fulton L."/>
            <person name="Clifton S."/>
            <person name="Fulton B."/>
            <person name="Xu J."/>
            <person name="Minx P."/>
            <person name="Pepin K.H."/>
            <person name="Johnson M."/>
            <person name="Bhonagiri V."/>
            <person name="Nash W.E."/>
            <person name="Mardis E.R."/>
            <person name="Wilson R.K."/>
        </authorList>
    </citation>
    <scope>NUCLEOTIDE SEQUENCE [LARGE SCALE GENOMIC DNA]</scope>
    <source>
        <strain evidence="7 8">DSM 18315</strain>
    </source>
</reference>
<keyword evidence="4" id="KW-1133">Transmembrane helix</keyword>
<dbReference type="GO" id="GO:0000224">
    <property type="term" value="F:peptide-N4-(N-acetyl-beta-glucosaminyl)asparagine amidase activity"/>
    <property type="evidence" value="ECO:0007669"/>
    <property type="project" value="TreeGrafter"/>
</dbReference>
<dbReference type="AlphaFoldDB" id="B7B9G5"/>
<dbReference type="Gene3D" id="2.70.98.10">
    <property type="match status" value="1"/>
</dbReference>
<dbReference type="InterPro" id="IPR005887">
    <property type="entry name" value="GH92_a_mannosidase_put"/>
</dbReference>
<dbReference type="InterPro" id="IPR008928">
    <property type="entry name" value="6-hairpin_glycosidase_sf"/>
</dbReference>
<evidence type="ECO:0000259" key="5">
    <source>
        <dbReference type="Pfam" id="PF07971"/>
    </source>
</evidence>
<dbReference type="InterPro" id="IPR041371">
    <property type="entry name" value="GH92_N"/>
</dbReference>
<keyword evidence="3" id="KW-0106">Calcium</keyword>
<dbReference type="Pfam" id="PF07971">
    <property type="entry name" value="Glyco_hydro_92"/>
    <property type="match status" value="1"/>
</dbReference>
<evidence type="ECO:0000256" key="4">
    <source>
        <dbReference type="SAM" id="Phobius"/>
    </source>
</evidence>